<dbReference type="AlphaFoldDB" id="A0AAV7WXJ2"/>
<sequence length="133" mass="14679">MHYEALVQSPTPLLQLPLSYFLRGSPGLSTSAPRREQREVKRLPRRTPLAASTHTLETDARFQHRSSTAFAGARIFPYLSSSPAVILVTHPGPEIRGLKLLTPMPPIRGLCFLTPARHNAPPPACRRDRGPAL</sequence>
<evidence type="ECO:0000313" key="2">
    <source>
        <dbReference type="EMBL" id="KAJ1216765.1"/>
    </source>
</evidence>
<dbReference type="EMBL" id="JANPWB010000001">
    <property type="protein sequence ID" value="KAJ1216765.1"/>
    <property type="molecule type" value="Genomic_DNA"/>
</dbReference>
<comment type="caution">
    <text evidence="2">The sequence shown here is derived from an EMBL/GenBank/DDBJ whole genome shotgun (WGS) entry which is preliminary data.</text>
</comment>
<protein>
    <submittedName>
        <fullName evidence="2">Uncharacterized protein</fullName>
    </submittedName>
</protein>
<evidence type="ECO:0000256" key="1">
    <source>
        <dbReference type="SAM" id="MobiDB-lite"/>
    </source>
</evidence>
<keyword evidence="3" id="KW-1185">Reference proteome</keyword>
<gene>
    <name evidence="2" type="ORF">NDU88_004364</name>
</gene>
<proteinExistence type="predicted"/>
<feature type="compositionally biased region" description="Basic and acidic residues" evidence="1">
    <location>
        <begin position="33"/>
        <end position="42"/>
    </location>
</feature>
<feature type="region of interest" description="Disordered" evidence="1">
    <location>
        <begin position="27"/>
        <end position="56"/>
    </location>
</feature>
<dbReference type="Proteomes" id="UP001066276">
    <property type="component" value="Chromosome 1_1"/>
</dbReference>
<evidence type="ECO:0000313" key="3">
    <source>
        <dbReference type="Proteomes" id="UP001066276"/>
    </source>
</evidence>
<name>A0AAV7WXJ2_PLEWA</name>
<accession>A0AAV7WXJ2</accession>
<reference evidence="2" key="1">
    <citation type="journal article" date="2022" name="bioRxiv">
        <title>Sequencing and chromosome-scale assembly of the giantPleurodeles waltlgenome.</title>
        <authorList>
            <person name="Brown T."/>
            <person name="Elewa A."/>
            <person name="Iarovenko S."/>
            <person name="Subramanian E."/>
            <person name="Araus A.J."/>
            <person name="Petzold A."/>
            <person name="Susuki M."/>
            <person name="Suzuki K.-i.T."/>
            <person name="Hayashi T."/>
            <person name="Toyoda A."/>
            <person name="Oliveira C."/>
            <person name="Osipova E."/>
            <person name="Leigh N.D."/>
            <person name="Simon A."/>
            <person name="Yun M.H."/>
        </authorList>
    </citation>
    <scope>NUCLEOTIDE SEQUENCE</scope>
    <source>
        <strain evidence="2">20211129_DDA</strain>
        <tissue evidence="2">Liver</tissue>
    </source>
</reference>
<organism evidence="2 3">
    <name type="scientific">Pleurodeles waltl</name>
    <name type="common">Iberian ribbed newt</name>
    <dbReference type="NCBI Taxonomy" id="8319"/>
    <lineage>
        <taxon>Eukaryota</taxon>
        <taxon>Metazoa</taxon>
        <taxon>Chordata</taxon>
        <taxon>Craniata</taxon>
        <taxon>Vertebrata</taxon>
        <taxon>Euteleostomi</taxon>
        <taxon>Amphibia</taxon>
        <taxon>Batrachia</taxon>
        <taxon>Caudata</taxon>
        <taxon>Salamandroidea</taxon>
        <taxon>Salamandridae</taxon>
        <taxon>Pleurodelinae</taxon>
        <taxon>Pleurodeles</taxon>
    </lineage>
</organism>